<feature type="compositionally biased region" description="Pro residues" evidence="10">
    <location>
        <begin position="603"/>
        <end position="616"/>
    </location>
</feature>
<feature type="compositionally biased region" description="Acidic residues" evidence="10">
    <location>
        <begin position="582"/>
        <end position="592"/>
    </location>
</feature>
<feature type="compositionally biased region" description="Low complexity" evidence="10">
    <location>
        <begin position="504"/>
        <end position="513"/>
    </location>
</feature>
<feature type="region of interest" description="Disordered" evidence="10">
    <location>
        <begin position="220"/>
        <end position="260"/>
    </location>
</feature>
<dbReference type="GO" id="GO:0003723">
    <property type="term" value="F:RNA binding"/>
    <property type="evidence" value="ECO:0007669"/>
    <property type="project" value="UniProtKB-UniRule"/>
</dbReference>
<evidence type="ECO:0000256" key="3">
    <source>
        <dbReference type="ARBA" id="ARBA00022884"/>
    </source>
</evidence>
<feature type="compositionally biased region" description="Basic and acidic residues" evidence="10">
    <location>
        <begin position="648"/>
        <end position="663"/>
    </location>
</feature>
<comment type="subcellular location">
    <subcellularLocation>
        <location evidence="1">Nucleus</location>
    </subcellularLocation>
</comment>
<dbReference type="GO" id="GO:0005634">
    <property type="term" value="C:nucleus"/>
    <property type="evidence" value="ECO:0007669"/>
    <property type="project" value="UniProtKB-SubCell"/>
</dbReference>
<sequence length="919" mass="97477">MATCAPIQDDDFSTFVFSCFAAERGDSCQAGALFGDDQPLCCPADLTSDLTSDLVDPDPDLELPDLDVSDLDTDGFFGALKWYGEQAGFQDKSDDDTEDSLLAALAEGLSSIDGISCLDGIGGLACSPAGGACGDGGSSGGDDDEMASLHTLVAAARPIAAETADTPAEEEEEEEGEGDEWQELEEKQQQEPSLLKKLLLAPANTQLSYEHRVGGSVRCRGGGSGAAAAAASSSSSSAQAAVRPHKLPLPLKPKPLLSGRSAPNCTELLRYLCTDEDPSPSHSETRATRGGGRPKKKAAAAATATATQPQATQAARLTYREAKAPSLSLPLTPNSPGEGKSFSSSFENKTLDRTLSAELSSTAGLTPPTTPPHKQQHLDSLLSFRASKHKQPALSRCESGAAKRVRGSLVVACAGGAAGGAGGRVLEQSELYAQLRKAMVGKPAGQGAGGERRVGKKPSPRLFGDHDYCQAATAAPQCVLIAPPHAGHVHHRQYQRRPTPAAPAPVLAATPAPAAAPAQTLAAAPAPQPWARQAAPACASGPLHSEVSAESCEAAEEAAARRTYDGERLSQCSSSSSSGVFDSDDEDLEEGDAEKLHRSGKTAPPPPQPPCVPARPEPGRESRSAPVSRRNSMCKSPAGCGSDGEEGIDARGGGRRERRRAGGREGPSPGAGGGGWGSQPGSPAASPPCRDSPPFVMSSPSSPLQARAHGHDRSRSRSGSPPAYGRFLHHRSRSGSPCWTRFGSPPSQTLLYQHQSRYECDEYERSKREEHRREYEKREIERAKQRERQREKAFEERRVVHVGRLPSDLSRSDLQKRFEVFGDIEECVINLKDNGESYAFLTFRFTCDACAAVQSGHTLSRPGECHLDIGYGGRRLSCRTGYTDLDPTTDDFDPTASKSKYDTMDFDSLLREAQCSLRR</sequence>
<feature type="region of interest" description="Disordered" evidence="10">
    <location>
        <begin position="163"/>
        <end position="190"/>
    </location>
</feature>
<feature type="coiled-coil region" evidence="9">
    <location>
        <begin position="766"/>
        <end position="797"/>
    </location>
</feature>
<evidence type="ECO:0000256" key="9">
    <source>
        <dbReference type="SAM" id="Coils"/>
    </source>
</evidence>
<organism evidence="12 13">
    <name type="scientific">Petromyzon marinus</name>
    <name type="common">Sea lamprey</name>
    <dbReference type="NCBI Taxonomy" id="7757"/>
    <lineage>
        <taxon>Eukaryota</taxon>
        <taxon>Metazoa</taxon>
        <taxon>Chordata</taxon>
        <taxon>Craniata</taxon>
        <taxon>Vertebrata</taxon>
        <taxon>Cyclostomata</taxon>
        <taxon>Hyperoartia</taxon>
        <taxon>Petromyzontiformes</taxon>
        <taxon>Petromyzontidae</taxon>
        <taxon>Petromyzon</taxon>
    </lineage>
</organism>
<evidence type="ECO:0000256" key="10">
    <source>
        <dbReference type="SAM" id="MobiDB-lite"/>
    </source>
</evidence>
<dbReference type="InterPro" id="IPR000504">
    <property type="entry name" value="RRM_dom"/>
</dbReference>
<dbReference type="InterPro" id="IPR035979">
    <property type="entry name" value="RBD_domain_sf"/>
</dbReference>
<keyword evidence="2" id="KW-0597">Phosphoprotein</keyword>
<dbReference type="PANTHER" id="PTHR15528">
    <property type="entry name" value="PEROXISOME PROLIFERATOR ACTIVATED RECEPTOR GAMMA COACTIVATOR 1 PGC-1 -RELATED"/>
    <property type="match status" value="1"/>
</dbReference>
<evidence type="ECO:0000256" key="8">
    <source>
        <dbReference type="PROSITE-ProRule" id="PRU00176"/>
    </source>
</evidence>
<accession>A0AAJ7WR52</accession>
<dbReference type="AlphaFoldDB" id="A0AAJ7WR52"/>
<proteinExistence type="predicted"/>
<dbReference type="Gene3D" id="3.30.70.330">
    <property type="match status" value="1"/>
</dbReference>
<evidence type="ECO:0000256" key="5">
    <source>
        <dbReference type="ARBA" id="ARBA00023159"/>
    </source>
</evidence>
<evidence type="ECO:0000256" key="2">
    <source>
        <dbReference type="ARBA" id="ARBA00022553"/>
    </source>
</evidence>
<dbReference type="Pfam" id="PF00076">
    <property type="entry name" value="RRM_1"/>
    <property type="match status" value="1"/>
</dbReference>
<reference evidence="13" key="1">
    <citation type="submission" date="2025-08" db="UniProtKB">
        <authorList>
            <consortium name="RefSeq"/>
        </authorList>
    </citation>
    <scope>IDENTIFICATION</scope>
    <source>
        <tissue evidence="13">Sperm</tissue>
    </source>
</reference>
<evidence type="ECO:0000313" key="12">
    <source>
        <dbReference type="Proteomes" id="UP001318040"/>
    </source>
</evidence>
<keyword evidence="6" id="KW-0804">Transcription</keyword>
<feature type="compositionally biased region" description="Acidic residues" evidence="10">
    <location>
        <begin position="167"/>
        <end position="183"/>
    </location>
</feature>
<dbReference type="SMART" id="SM00360">
    <property type="entry name" value="RRM"/>
    <property type="match status" value="1"/>
</dbReference>
<evidence type="ECO:0000259" key="11">
    <source>
        <dbReference type="PROSITE" id="PS50102"/>
    </source>
</evidence>
<keyword evidence="3 8" id="KW-0694">RNA-binding</keyword>
<keyword evidence="4" id="KW-0805">Transcription regulation</keyword>
<dbReference type="KEGG" id="pmrn:116940704"/>
<keyword evidence="9" id="KW-0175">Coiled coil</keyword>
<gene>
    <name evidence="13" type="primary">LOC116940704</name>
</gene>
<keyword evidence="5" id="KW-0010">Activator</keyword>
<evidence type="ECO:0000313" key="13">
    <source>
        <dbReference type="RefSeq" id="XP_032806752.1"/>
    </source>
</evidence>
<feature type="region of interest" description="Disordered" evidence="10">
    <location>
        <begin position="326"/>
        <end position="345"/>
    </location>
</feature>
<dbReference type="PROSITE" id="PS50102">
    <property type="entry name" value="RRM"/>
    <property type="match status" value="1"/>
</dbReference>
<feature type="compositionally biased region" description="Low complexity" evidence="10">
    <location>
        <begin position="299"/>
        <end position="314"/>
    </location>
</feature>
<dbReference type="Proteomes" id="UP001318040">
    <property type="component" value="Chromosome 9"/>
</dbReference>
<feature type="compositionally biased region" description="Low complexity" evidence="10">
    <location>
        <begin position="326"/>
        <end position="336"/>
    </location>
</feature>
<feature type="region of interest" description="Disordered" evidence="10">
    <location>
        <begin position="274"/>
        <end position="314"/>
    </location>
</feature>
<dbReference type="RefSeq" id="XP_032806752.1">
    <property type="nucleotide sequence ID" value="XM_032950861.1"/>
</dbReference>
<feature type="region of interest" description="Disordered" evidence="10">
    <location>
        <begin position="489"/>
        <end position="513"/>
    </location>
</feature>
<name>A0AAJ7WR52_PETMA</name>
<evidence type="ECO:0000256" key="6">
    <source>
        <dbReference type="ARBA" id="ARBA00023163"/>
    </source>
</evidence>
<dbReference type="SUPFAM" id="SSF54928">
    <property type="entry name" value="RNA-binding domain, RBD"/>
    <property type="match status" value="1"/>
</dbReference>
<dbReference type="GO" id="GO:0045944">
    <property type="term" value="P:positive regulation of transcription by RNA polymerase II"/>
    <property type="evidence" value="ECO:0007669"/>
    <property type="project" value="TreeGrafter"/>
</dbReference>
<keyword evidence="7" id="KW-0539">Nucleus</keyword>
<dbReference type="GO" id="GO:0003712">
    <property type="term" value="F:transcription coregulator activity"/>
    <property type="evidence" value="ECO:0007669"/>
    <property type="project" value="InterPro"/>
</dbReference>
<protein>
    <submittedName>
        <fullName evidence="13">LOW QUALITY PROTEIN: peroxisome proliferator-activated receptor gamma coactivator 1-alpha-like</fullName>
    </submittedName>
</protein>
<feature type="compositionally biased region" description="Low complexity" evidence="10">
    <location>
        <begin position="226"/>
        <end position="241"/>
    </location>
</feature>
<dbReference type="PANTHER" id="PTHR15528:SF11">
    <property type="entry name" value="FI18188P1"/>
    <property type="match status" value="1"/>
</dbReference>
<feature type="compositionally biased region" description="Low complexity" evidence="10">
    <location>
        <begin position="570"/>
        <end position="581"/>
    </location>
</feature>
<dbReference type="InterPro" id="IPR034605">
    <property type="entry name" value="PGC-1"/>
</dbReference>
<feature type="region of interest" description="Disordered" evidence="10">
    <location>
        <begin position="558"/>
        <end position="741"/>
    </location>
</feature>
<dbReference type="InterPro" id="IPR012677">
    <property type="entry name" value="Nucleotide-bd_a/b_plait_sf"/>
</dbReference>
<evidence type="ECO:0000256" key="1">
    <source>
        <dbReference type="ARBA" id="ARBA00004123"/>
    </source>
</evidence>
<feature type="compositionally biased region" description="Low complexity" evidence="10">
    <location>
        <begin position="679"/>
        <end position="707"/>
    </location>
</feature>
<evidence type="ECO:0000256" key="4">
    <source>
        <dbReference type="ARBA" id="ARBA00023015"/>
    </source>
</evidence>
<feature type="domain" description="RRM" evidence="11">
    <location>
        <begin position="798"/>
        <end position="883"/>
    </location>
</feature>
<feature type="compositionally biased region" description="Gly residues" evidence="10">
    <location>
        <begin position="669"/>
        <end position="678"/>
    </location>
</feature>
<feature type="compositionally biased region" description="Basic and acidic residues" evidence="10">
    <location>
        <begin position="558"/>
        <end position="568"/>
    </location>
</feature>
<evidence type="ECO:0000256" key="7">
    <source>
        <dbReference type="ARBA" id="ARBA00023242"/>
    </source>
</evidence>
<keyword evidence="12" id="KW-1185">Reference proteome</keyword>